<dbReference type="Pfam" id="PF23397">
    <property type="entry name" value="DUF7104"/>
    <property type="match status" value="1"/>
</dbReference>
<dbReference type="InterPro" id="IPR055530">
    <property type="entry name" value="DUF7104"/>
</dbReference>
<feature type="region of interest" description="Disordered" evidence="1">
    <location>
        <begin position="1"/>
        <end position="23"/>
    </location>
</feature>
<dbReference type="AlphaFoldDB" id="A0A8H8S1R6"/>
<proteinExistence type="predicted"/>
<evidence type="ECO:0000256" key="1">
    <source>
        <dbReference type="SAM" id="MobiDB-lite"/>
    </source>
</evidence>
<comment type="caution">
    <text evidence="3">The sequence shown here is derived from an EMBL/GenBank/DDBJ whole genome shotgun (WGS) entry which is preliminary data.</text>
</comment>
<evidence type="ECO:0000313" key="4">
    <source>
        <dbReference type="Proteomes" id="UP000462212"/>
    </source>
</evidence>
<dbReference type="OrthoDB" id="8300194at2759"/>
<accession>A0A8H8S1R6</accession>
<evidence type="ECO:0000313" key="3">
    <source>
        <dbReference type="EMBL" id="TVY45129.1"/>
    </source>
</evidence>
<sequence>MSRDHIEHVLVGNEEENQNLSKDGLDYGENVVGQDGDIVGPKLECDNKRNHDNGKSRYGHIHEIGEVSENENSEERGQKNHEHGLKIIEGLLRKMEHRPIDMKVMKAAAEDFHGDSSLLALLVRHNNMDPVHEEIVMTVAKNPEGYEMMEFLLQYQDELGNTEDVMIAAAMVKPKARRQQVNRKLPIDVLLHRRPHIRVTENTIVTAAANDDFGHEIVTLLLQHRNNIDITEKVLIAAVKNEKCGLRVTRELLNHQSVTITNATIQAAIQNPCAVEMVEILIAHGSNLAIGEDIMEQAYARRDAAPGLVDVLLQSMGDPTQRRHQKHHIGLDTGSNLTEHCAVQADSTACATCLELGFRAYPVHEIVMEDLLRTSPGCWGCSLIQKCSDFIIEAAEQKLGPHSEIRIRLGWQSHTKLLRMVLSSYSGYDTTIDREFYRHPDSPIISTRIGIAGDISAQASSVDCMILAKNWLYDCIDNHNDCPCYPSLLPTRVIQVGSISTEPFLHISSGEIARYAALSHYWGTGPICVTSKDTLEARKRAIPLHLLSKTFQDAITITRQLGITYLWIDSLCIVQDDDEDWSREGANMSNVYRNSTVTILADGVANHDGGCSAPLDSGNVPCRVGAGGLPPSQSLARNISKSIRCVNKDGVECHVYGRLSMWKGRQVAHMKHYDGYWSILNSRGWTLQESELAPRKIHYTPDEIAWECTTQQCCECSPAPVVVETTNYLKERLLRNDTSMCRGQRDTRPSILARSIQWRELVYEFTSRTLSRDSDRLPAISGLAGLMRSDSEDEYVCGLWRNSLVRELLWEVVWNTSFSSRRHEKYYAPSWL</sequence>
<dbReference type="EMBL" id="QGMJ01000020">
    <property type="protein sequence ID" value="TVY45129.1"/>
    <property type="molecule type" value="Genomic_DNA"/>
</dbReference>
<protein>
    <recommendedName>
        <fullName evidence="2">Heterokaryon incompatibility domain-containing protein</fullName>
    </recommendedName>
</protein>
<dbReference type="PANTHER" id="PTHR33112">
    <property type="entry name" value="DOMAIN PROTEIN, PUTATIVE-RELATED"/>
    <property type="match status" value="1"/>
</dbReference>
<organism evidence="3 4">
    <name type="scientific">Lachnellula subtilissima</name>
    <dbReference type="NCBI Taxonomy" id="602034"/>
    <lineage>
        <taxon>Eukaryota</taxon>
        <taxon>Fungi</taxon>
        <taxon>Dikarya</taxon>
        <taxon>Ascomycota</taxon>
        <taxon>Pezizomycotina</taxon>
        <taxon>Leotiomycetes</taxon>
        <taxon>Helotiales</taxon>
        <taxon>Lachnaceae</taxon>
        <taxon>Lachnellula</taxon>
    </lineage>
</organism>
<dbReference type="Pfam" id="PF06985">
    <property type="entry name" value="HET"/>
    <property type="match status" value="1"/>
</dbReference>
<dbReference type="InterPro" id="IPR010730">
    <property type="entry name" value="HET"/>
</dbReference>
<keyword evidence="4" id="KW-1185">Reference proteome</keyword>
<gene>
    <name evidence="3" type="ORF">LSUB1_G000716</name>
</gene>
<dbReference type="PANTHER" id="PTHR33112:SF16">
    <property type="entry name" value="HETEROKARYON INCOMPATIBILITY DOMAIN-CONTAINING PROTEIN"/>
    <property type="match status" value="1"/>
</dbReference>
<evidence type="ECO:0000259" key="2">
    <source>
        <dbReference type="Pfam" id="PF06985"/>
    </source>
</evidence>
<name>A0A8H8S1R6_9HELO</name>
<reference evidence="3 4" key="1">
    <citation type="submission" date="2018-05" db="EMBL/GenBank/DDBJ databases">
        <title>Genome sequencing and assembly of the regulated plant pathogen Lachnellula willkommii and related sister species for the development of diagnostic species identification markers.</title>
        <authorList>
            <person name="Giroux E."/>
            <person name="Bilodeau G."/>
        </authorList>
    </citation>
    <scope>NUCLEOTIDE SEQUENCE [LARGE SCALE GENOMIC DNA]</scope>
    <source>
        <strain evidence="3 4">CBS 197.66</strain>
    </source>
</reference>
<dbReference type="Proteomes" id="UP000462212">
    <property type="component" value="Unassembled WGS sequence"/>
</dbReference>
<feature type="domain" description="Heterokaryon incompatibility" evidence="2">
    <location>
        <begin position="515"/>
        <end position="689"/>
    </location>
</feature>